<evidence type="ECO:0000313" key="2">
    <source>
        <dbReference type="EMBL" id="MBW0529142.1"/>
    </source>
</evidence>
<protein>
    <submittedName>
        <fullName evidence="2">Uncharacterized protein</fullName>
    </submittedName>
</protein>
<keyword evidence="3" id="KW-1185">Reference proteome</keyword>
<dbReference type="AlphaFoldDB" id="A0A9Q3F381"/>
<dbReference type="EMBL" id="AVOT02034900">
    <property type="protein sequence ID" value="MBW0529142.1"/>
    <property type="molecule type" value="Genomic_DNA"/>
</dbReference>
<evidence type="ECO:0000313" key="3">
    <source>
        <dbReference type="Proteomes" id="UP000765509"/>
    </source>
</evidence>
<proteinExistence type="predicted"/>
<dbReference type="Proteomes" id="UP000765509">
    <property type="component" value="Unassembled WGS sequence"/>
</dbReference>
<evidence type="ECO:0000256" key="1">
    <source>
        <dbReference type="SAM" id="MobiDB-lite"/>
    </source>
</evidence>
<accession>A0A9Q3F381</accession>
<feature type="region of interest" description="Disordered" evidence="1">
    <location>
        <begin position="106"/>
        <end position="125"/>
    </location>
</feature>
<reference evidence="2" key="1">
    <citation type="submission" date="2021-03" db="EMBL/GenBank/DDBJ databases">
        <title>Draft genome sequence of rust myrtle Austropuccinia psidii MF-1, a brazilian biotype.</title>
        <authorList>
            <person name="Quecine M.C."/>
            <person name="Pachon D.M.R."/>
            <person name="Bonatelli M.L."/>
            <person name="Correr F.H."/>
            <person name="Franceschini L.M."/>
            <person name="Leite T.F."/>
            <person name="Margarido G.R.A."/>
            <person name="Almeida C.A."/>
            <person name="Ferrarezi J.A."/>
            <person name="Labate C.A."/>
        </authorList>
    </citation>
    <scope>NUCLEOTIDE SEQUENCE</scope>
    <source>
        <strain evidence="2">MF-1</strain>
    </source>
</reference>
<name>A0A9Q3F381_9BASI</name>
<comment type="caution">
    <text evidence="2">The sequence shown here is derived from an EMBL/GenBank/DDBJ whole genome shotgun (WGS) entry which is preliminary data.</text>
</comment>
<organism evidence="2 3">
    <name type="scientific">Austropuccinia psidii MF-1</name>
    <dbReference type="NCBI Taxonomy" id="1389203"/>
    <lineage>
        <taxon>Eukaryota</taxon>
        <taxon>Fungi</taxon>
        <taxon>Dikarya</taxon>
        <taxon>Basidiomycota</taxon>
        <taxon>Pucciniomycotina</taxon>
        <taxon>Pucciniomycetes</taxon>
        <taxon>Pucciniales</taxon>
        <taxon>Sphaerophragmiaceae</taxon>
        <taxon>Austropuccinia</taxon>
    </lineage>
</organism>
<sequence length="125" mass="13731">MSKEDQIILRSHANLRPDLKLFFQDAIALYSLHQIILNSLNRLLPWFGAQELTIKGGGTVKTMFFTGHLWPQAISCSHWPLWPTIHLGDTPFLGLGGFVSLPGASGPSSNQQAPGPYPFNYGVNG</sequence>
<gene>
    <name evidence="2" type="ORF">O181_068857</name>
</gene>